<keyword evidence="2 3" id="KW-0808">Transferase</keyword>
<comment type="similarity">
    <text evidence="1 3">Belongs to the sulfotransferase 1 family.</text>
</comment>
<gene>
    <name evidence="5" type="ORF">CKAN_00565100</name>
</gene>
<evidence type="ECO:0000256" key="2">
    <source>
        <dbReference type="ARBA" id="ARBA00022679"/>
    </source>
</evidence>
<name>A0A3S3Q0R8_9MAGN</name>
<dbReference type="SUPFAM" id="SSF52540">
    <property type="entry name" value="P-loop containing nucleoside triphosphate hydrolases"/>
    <property type="match status" value="1"/>
</dbReference>
<evidence type="ECO:0000313" key="6">
    <source>
        <dbReference type="Proteomes" id="UP000283530"/>
    </source>
</evidence>
<dbReference type="Pfam" id="PF00685">
    <property type="entry name" value="Sulfotransfer_1"/>
    <property type="match status" value="1"/>
</dbReference>
<dbReference type="Proteomes" id="UP000283530">
    <property type="component" value="Unassembled WGS sequence"/>
</dbReference>
<dbReference type="AlphaFoldDB" id="A0A3S3Q0R8"/>
<evidence type="ECO:0000256" key="1">
    <source>
        <dbReference type="ARBA" id="ARBA00005771"/>
    </source>
</evidence>
<dbReference type="Gene3D" id="3.40.50.300">
    <property type="entry name" value="P-loop containing nucleotide triphosphate hydrolases"/>
    <property type="match status" value="1"/>
</dbReference>
<dbReference type="EC" id="2.8.2.-" evidence="3"/>
<accession>A0A3S3Q0R8</accession>
<dbReference type="InterPro" id="IPR027417">
    <property type="entry name" value="P-loop_NTPase"/>
</dbReference>
<organism evidence="5 6">
    <name type="scientific">Cinnamomum micranthum f. kanehirae</name>
    <dbReference type="NCBI Taxonomy" id="337451"/>
    <lineage>
        <taxon>Eukaryota</taxon>
        <taxon>Viridiplantae</taxon>
        <taxon>Streptophyta</taxon>
        <taxon>Embryophyta</taxon>
        <taxon>Tracheophyta</taxon>
        <taxon>Spermatophyta</taxon>
        <taxon>Magnoliopsida</taxon>
        <taxon>Magnoliidae</taxon>
        <taxon>Laurales</taxon>
        <taxon>Lauraceae</taxon>
        <taxon>Cinnamomum</taxon>
    </lineage>
</organism>
<dbReference type="PANTHER" id="PTHR11783">
    <property type="entry name" value="SULFOTRANSFERASE SULT"/>
    <property type="match status" value="1"/>
</dbReference>
<dbReference type="GO" id="GO:0008146">
    <property type="term" value="F:sulfotransferase activity"/>
    <property type="evidence" value="ECO:0007669"/>
    <property type="project" value="InterPro"/>
</dbReference>
<evidence type="ECO:0000259" key="4">
    <source>
        <dbReference type="Pfam" id="PF00685"/>
    </source>
</evidence>
<evidence type="ECO:0000313" key="5">
    <source>
        <dbReference type="EMBL" id="RWR77175.1"/>
    </source>
</evidence>
<comment type="caution">
    <text evidence="5">The sequence shown here is derived from an EMBL/GenBank/DDBJ whole genome shotgun (WGS) entry which is preliminary data.</text>
</comment>
<proteinExistence type="inferred from homology"/>
<keyword evidence="6" id="KW-1185">Reference proteome</keyword>
<protein>
    <recommendedName>
        <fullName evidence="3">Sulfotransferase</fullName>
        <ecNumber evidence="3">2.8.2.-</ecNumber>
    </recommendedName>
</protein>
<dbReference type="InterPro" id="IPR000863">
    <property type="entry name" value="Sulfotransferase_dom"/>
</dbReference>
<dbReference type="OrthoDB" id="205623at2759"/>
<feature type="domain" description="Sulfotransferase" evidence="4">
    <location>
        <begin position="70"/>
        <end position="329"/>
    </location>
</feature>
<evidence type="ECO:0000256" key="3">
    <source>
        <dbReference type="RuleBase" id="RU361155"/>
    </source>
</evidence>
<dbReference type="EMBL" id="QPKB01000002">
    <property type="protein sequence ID" value="RWR77175.1"/>
    <property type="molecule type" value="Genomic_DNA"/>
</dbReference>
<reference evidence="5 6" key="1">
    <citation type="journal article" date="2019" name="Nat. Plants">
        <title>Stout camphor tree genome fills gaps in understanding of flowering plant genome evolution.</title>
        <authorList>
            <person name="Chaw S.M."/>
            <person name="Liu Y.C."/>
            <person name="Wu Y.W."/>
            <person name="Wang H.Y."/>
            <person name="Lin C.I."/>
            <person name="Wu C.S."/>
            <person name="Ke H.M."/>
            <person name="Chang L.Y."/>
            <person name="Hsu C.Y."/>
            <person name="Yang H.T."/>
            <person name="Sudianto E."/>
            <person name="Hsu M.H."/>
            <person name="Wu K.P."/>
            <person name="Wang L.N."/>
            <person name="Leebens-Mack J.H."/>
            <person name="Tsai I.J."/>
        </authorList>
    </citation>
    <scope>NUCLEOTIDE SEQUENCE [LARGE SCALE GENOMIC DNA]</scope>
    <source>
        <strain evidence="6">cv. Chaw 1501</strain>
        <tissue evidence="5">Young leaves</tissue>
    </source>
</reference>
<sequence>MMSSSEISSEELLQGEEKERGREFKQLLSSLPKHKGWKSSHVFQYQGFWYSPDQLQALLACHRHFEARHNDLLLISTPKSGTVWLKALAFAIVNRMHYTDYHRHPLLTNNPHHLVPFLELSLYANGQVPDLASLPSPRMFATHIPRPTLPESITESGCRMVYLCRSPKDVFISFWKFMNKLRPILLGGPPIALEEAFEMFCMGASEFGPYWEHVLGYWKESLRRPERVLFLKYEDLKGDLSSHLKRLADFLGHPFSVEEEREGMVEKIAKLCSFESLSSLEVNKKGTSHRVTNDVFFRKGEVGDWVNYLSPSMIERLDSLTQEKFDGSGPSV</sequence>